<evidence type="ECO:0000259" key="4">
    <source>
        <dbReference type="PROSITE" id="PS50043"/>
    </source>
</evidence>
<dbReference type="Pfam" id="PF00072">
    <property type="entry name" value="Response_reg"/>
    <property type="match status" value="1"/>
</dbReference>
<dbReference type="SUPFAM" id="SSF52172">
    <property type="entry name" value="CheY-like"/>
    <property type="match status" value="1"/>
</dbReference>
<dbReference type="AlphaFoldDB" id="A0A8J3VLL6"/>
<dbReference type="PROSITE" id="PS50110">
    <property type="entry name" value="RESPONSE_REGULATORY"/>
    <property type="match status" value="1"/>
</dbReference>
<dbReference type="SMART" id="SM00448">
    <property type="entry name" value="REC"/>
    <property type="match status" value="1"/>
</dbReference>
<gene>
    <name evidence="6" type="ORF">Rhe02_88640</name>
</gene>
<feature type="modified residue" description="4-aspartylphosphate" evidence="3">
    <location>
        <position position="56"/>
    </location>
</feature>
<dbReference type="SUPFAM" id="SSF46894">
    <property type="entry name" value="C-terminal effector domain of the bipartite response regulators"/>
    <property type="match status" value="1"/>
</dbReference>
<dbReference type="PANTHER" id="PTHR43214">
    <property type="entry name" value="TWO-COMPONENT RESPONSE REGULATOR"/>
    <property type="match status" value="1"/>
</dbReference>
<evidence type="ECO:0000256" key="1">
    <source>
        <dbReference type="ARBA" id="ARBA00022553"/>
    </source>
</evidence>
<accession>A0A8J3VLL6</accession>
<name>A0A8J3VLL6_9ACTN</name>
<evidence type="ECO:0000256" key="2">
    <source>
        <dbReference type="ARBA" id="ARBA00023125"/>
    </source>
</evidence>
<dbReference type="InterPro" id="IPR011006">
    <property type="entry name" value="CheY-like_superfamily"/>
</dbReference>
<dbReference type="Pfam" id="PF00196">
    <property type="entry name" value="GerE"/>
    <property type="match status" value="1"/>
</dbReference>
<sequence>MEKPVRILVVDDHPVVRDGVRAALHASAIEVVGEATTGEEAVQHAARLRPDVVLMDLGLPGISGVEATRQVLAAVPETVVLAFTMHSDDESVFSALRAGALGYLVKGADKAELERAVHSVASGEAVFLGPGVARRVLSFFAATPIPPTRQPIAQLTEREREILDLMAAGWGNQVIARQLHLAPKTVRNHVSNVIGKLQAADRGEAVVRARAMGYGTPA</sequence>
<dbReference type="PRINTS" id="PR00038">
    <property type="entry name" value="HTHLUXR"/>
</dbReference>
<dbReference type="InterPro" id="IPR039420">
    <property type="entry name" value="WalR-like"/>
</dbReference>
<feature type="domain" description="Response regulatory" evidence="5">
    <location>
        <begin position="6"/>
        <end position="121"/>
    </location>
</feature>
<evidence type="ECO:0000259" key="5">
    <source>
        <dbReference type="PROSITE" id="PS50110"/>
    </source>
</evidence>
<dbReference type="GO" id="GO:0000160">
    <property type="term" value="P:phosphorelay signal transduction system"/>
    <property type="evidence" value="ECO:0007669"/>
    <property type="project" value="InterPro"/>
</dbReference>
<dbReference type="InterPro" id="IPR058245">
    <property type="entry name" value="NreC/VraR/RcsB-like_REC"/>
</dbReference>
<feature type="domain" description="HTH luxR-type" evidence="4">
    <location>
        <begin position="148"/>
        <end position="213"/>
    </location>
</feature>
<dbReference type="Proteomes" id="UP000612899">
    <property type="component" value="Unassembled WGS sequence"/>
</dbReference>
<reference evidence="6" key="1">
    <citation type="submission" date="2021-01" db="EMBL/GenBank/DDBJ databases">
        <title>Whole genome shotgun sequence of Rhizocola hellebori NBRC 109834.</title>
        <authorList>
            <person name="Komaki H."/>
            <person name="Tamura T."/>
        </authorList>
    </citation>
    <scope>NUCLEOTIDE SEQUENCE</scope>
    <source>
        <strain evidence="6">NBRC 109834</strain>
    </source>
</reference>
<dbReference type="InterPro" id="IPR001789">
    <property type="entry name" value="Sig_transdc_resp-reg_receiver"/>
</dbReference>
<evidence type="ECO:0000256" key="3">
    <source>
        <dbReference type="PROSITE-ProRule" id="PRU00169"/>
    </source>
</evidence>
<protein>
    <submittedName>
        <fullName evidence="6">DNA-binding response regulator</fullName>
    </submittedName>
</protein>
<keyword evidence="2 6" id="KW-0238">DNA-binding</keyword>
<keyword evidence="7" id="KW-1185">Reference proteome</keyword>
<dbReference type="GO" id="GO:0006355">
    <property type="term" value="P:regulation of DNA-templated transcription"/>
    <property type="evidence" value="ECO:0007669"/>
    <property type="project" value="InterPro"/>
</dbReference>
<dbReference type="PANTHER" id="PTHR43214:SF43">
    <property type="entry name" value="TWO-COMPONENT RESPONSE REGULATOR"/>
    <property type="match status" value="1"/>
</dbReference>
<dbReference type="PROSITE" id="PS50043">
    <property type="entry name" value="HTH_LUXR_2"/>
    <property type="match status" value="1"/>
</dbReference>
<evidence type="ECO:0000313" key="6">
    <source>
        <dbReference type="EMBL" id="GIH10797.1"/>
    </source>
</evidence>
<dbReference type="PROSITE" id="PS00622">
    <property type="entry name" value="HTH_LUXR_1"/>
    <property type="match status" value="1"/>
</dbReference>
<keyword evidence="1 3" id="KW-0597">Phosphoprotein</keyword>
<dbReference type="Gene3D" id="3.40.50.2300">
    <property type="match status" value="1"/>
</dbReference>
<proteinExistence type="predicted"/>
<dbReference type="InterPro" id="IPR016032">
    <property type="entry name" value="Sig_transdc_resp-reg_C-effctor"/>
</dbReference>
<evidence type="ECO:0000313" key="7">
    <source>
        <dbReference type="Proteomes" id="UP000612899"/>
    </source>
</evidence>
<dbReference type="SMART" id="SM00421">
    <property type="entry name" value="HTH_LUXR"/>
    <property type="match status" value="1"/>
</dbReference>
<organism evidence="6 7">
    <name type="scientific">Rhizocola hellebori</name>
    <dbReference type="NCBI Taxonomy" id="1392758"/>
    <lineage>
        <taxon>Bacteria</taxon>
        <taxon>Bacillati</taxon>
        <taxon>Actinomycetota</taxon>
        <taxon>Actinomycetes</taxon>
        <taxon>Micromonosporales</taxon>
        <taxon>Micromonosporaceae</taxon>
        <taxon>Rhizocola</taxon>
    </lineage>
</organism>
<comment type="caution">
    <text evidence="6">The sequence shown here is derived from an EMBL/GenBank/DDBJ whole genome shotgun (WGS) entry which is preliminary data.</text>
</comment>
<dbReference type="CDD" id="cd17535">
    <property type="entry name" value="REC_NarL-like"/>
    <property type="match status" value="1"/>
</dbReference>
<dbReference type="CDD" id="cd06170">
    <property type="entry name" value="LuxR_C_like"/>
    <property type="match status" value="1"/>
</dbReference>
<dbReference type="GO" id="GO:0003677">
    <property type="term" value="F:DNA binding"/>
    <property type="evidence" value="ECO:0007669"/>
    <property type="project" value="UniProtKB-KW"/>
</dbReference>
<dbReference type="EMBL" id="BONY01000107">
    <property type="protein sequence ID" value="GIH10797.1"/>
    <property type="molecule type" value="Genomic_DNA"/>
</dbReference>
<dbReference type="InterPro" id="IPR000792">
    <property type="entry name" value="Tscrpt_reg_LuxR_C"/>
</dbReference>